<dbReference type="Proteomes" id="UP001222325">
    <property type="component" value="Unassembled WGS sequence"/>
</dbReference>
<accession>A0AAD6U1M7</accession>
<evidence type="ECO:0000313" key="1">
    <source>
        <dbReference type="EMBL" id="KAJ7086424.1"/>
    </source>
</evidence>
<keyword evidence="2" id="KW-1185">Reference proteome</keyword>
<protein>
    <submittedName>
        <fullName evidence="1">Uncharacterized protein</fullName>
    </submittedName>
</protein>
<dbReference type="AlphaFoldDB" id="A0AAD6U1M7"/>
<comment type="caution">
    <text evidence="1">The sequence shown here is derived from an EMBL/GenBank/DDBJ whole genome shotgun (WGS) entry which is preliminary data.</text>
</comment>
<reference evidence="1" key="1">
    <citation type="submission" date="2023-03" db="EMBL/GenBank/DDBJ databases">
        <title>Massive genome expansion in bonnet fungi (Mycena s.s.) driven by repeated elements and novel gene families across ecological guilds.</title>
        <authorList>
            <consortium name="Lawrence Berkeley National Laboratory"/>
            <person name="Harder C.B."/>
            <person name="Miyauchi S."/>
            <person name="Viragh M."/>
            <person name="Kuo A."/>
            <person name="Thoen E."/>
            <person name="Andreopoulos B."/>
            <person name="Lu D."/>
            <person name="Skrede I."/>
            <person name="Drula E."/>
            <person name="Henrissat B."/>
            <person name="Morin E."/>
            <person name="Kohler A."/>
            <person name="Barry K."/>
            <person name="LaButti K."/>
            <person name="Morin E."/>
            <person name="Salamov A."/>
            <person name="Lipzen A."/>
            <person name="Mereny Z."/>
            <person name="Hegedus B."/>
            <person name="Baldrian P."/>
            <person name="Stursova M."/>
            <person name="Weitz H."/>
            <person name="Taylor A."/>
            <person name="Grigoriev I.V."/>
            <person name="Nagy L.G."/>
            <person name="Martin F."/>
            <person name="Kauserud H."/>
        </authorList>
    </citation>
    <scope>NUCLEOTIDE SEQUENCE</scope>
    <source>
        <strain evidence="1">CBHHK173m</strain>
    </source>
</reference>
<proteinExistence type="predicted"/>
<sequence>MRLPLCGYRAGERLRSVSSPRVPASRVLLLPASFGARADDARADARALGFDSRCRCELRTRRRRERAGGGGRAFVRIERAHRANAAARPRRWASSRAGRESERGACARGLVLAPCAANAAAAAWGTLRRMSRRERACLRRTYPWSGSVRSKHSGWSSSLSLGAGLDAGSAVESTRFGQ</sequence>
<organism evidence="1 2">
    <name type="scientific">Mycena belliarum</name>
    <dbReference type="NCBI Taxonomy" id="1033014"/>
    <lineage>
        <taxon>Eukaryota</taxon>
        <taxon>Fungi</taxon>
        <taxon>Dikarya</taxon>
        <taxon>Basidiomycota</taxon>
        <taxon>Agaricomycotina</taxon>
        <taxon>Agaricomycetes</taxon>
        <taxon>Agaricomycetidae</taxon>
        <taxon>Agaricales</taxon>
        <taxon>Marasmiineae</taxon>
        <taxon>Mycenaceae</taxon>
        <taxon>Mycena</taxon>
    </lineage>
</organism>
<gene>
    <name evidence="1" type="ORF">B0H15DRAFT_844604</name>
</gene>
<name>A0AAD6U1M7_9AGAR</name>
<evidence type="ECO:0000313" key="2">
    <source>
        <dbReference type="Proteomes" id="UP001222325"/>
    </source>
</evidence>
<dbReference type="EMBL" id="JARJCN010000031">
    <property type="protein sequence ID" value="KAJ7086424.1"/>
    <property type="molecule type" value="Genomic_DNA"/>
</dbReference>